<evidence type="ECO:0000256" key="8">
    <source>
        <dbReference type="ARBA" id="ARBA00022777"/>
    </source>
</evidence>
<dbReference type="EMBL" id="VSSQ01021291">
    <property type="protein sequence ID" value="MPM66778.1"/>
    <property type="molecule type" value="Genomic_DNA"/>
</dbReference>
<evidence type="ECO:0000256" key="11">
    <source>
        <dbReference type="ARBA" id="ARBA00023136"/>
    </source>
</evidence>
<dbReference type="InterPro" id="IPR003594">
    <property type="entry name" value="HATPase_dom"/>
</dbReference>
<dbReference type="SMART" id="SM00387">
    <property type="entry name" value="HATPase_c"/>
    <property type="match status" value="1"/>
</dbReference>
<dbReference type="Gene3D" id="3.30.565.10">
    <property type="entry name" value="Histidine kinase-like ATPase, C-terminal domain"/>
    <property type="match status" value="1"/>
</dbReference>
<evidence type="ECO:0000256" key="2">
    <source>
        <dbReference type="ARBA" id="ARBA00004651"/>
    </source>
</evidence>
<comment type="catalytic activity">
    <reaction evidence="1">
        <text>ATP + protein L-histidine = ADP + protein N-phospho-L-histidine.</text>
        <dbReference type="EC" id="2.7.13.3"/>
    </reaction>
</comment>
<evidence type="ECO:0000256" key="10">
    <source>
        <dbReference type="ARBA" id="ARBA00023012"/>
    </source>
</evidence>
<dbReference type="GO" id="GO:0005524">
    <property type="term" value="F:ATP binding"/>
    <property type="evidence" value="ECO:0007669"/>
    <property type="project" value="UniProtKB-KW"/>
</dbReference>
<dbReference type="InterPro" id="IPR036890">
    <property type="entry name" value="HATPase_C_sf"/>
</dbReference>
<dbReference type="GO" id="GO:0000155">
    <property type="term" value="F:phosphorelay sensor kinase activity"/>
    <property type="evidence" value="ECO:0007669"/>
    <property type="project" value="TreeGrafter"/>
</dbReference>
<feature type="domain" description="Histidine kinase" evidence="12">
    <location>
        <begin position="1"/>
        <end position="150"/>
    </location>
</feature>
<dbReference type="PANTHER" id="PTHR45528:SF1">
    <property type="entry name" value="SENSOR HISTIDINE KINASE CPXA"/>
    <property type="match status" value="1"/>
</dbReference>
<dbReference type="GO" id="GO:0005886">
    <property type="term" value="C:plasma membrane"/>
    <property type="evidence" value="ECO:0007669"/>
    <property type="project" value="UniProtKB-SubCell"/>
</dbReference>
<keyword evidence="9" id="KW-0067">ATP-binding</keyword>
<dbReference type="InterPro" id="IPR005467">
    <property type="entry name" value="His_kinase_dom"/>
</dbReference>
<keyword evidence="4" id="KW-1003">Cell membrane</keyword>
<dbReference type="PROSITE" id="PS50109">
    <property type="entry name" value="HIS_KIN"/>
    <property type="match status" value="1"/>
</dbReference>
<keyword evidence="10" id="KW-0902">Two-component regulatory system</keyword>
<keyword evidence="6 13" id="KW-0808">Transferase</keyword>
<accession>A0A645BNT0</accession>
<proteinExistence type="predicted"/>
<dbReference type="SUPFAM" id="SSF55874">
    <property type="entry name" value="ATPase domain of HSP90 chaperone/DNA topoisomerase II/histidine kinase"/>
    <property type="match status" value="1"/>
</dbReference>
<dbReference type="EC" id="2.7.13.3" evidence="3"/>
<dbReference type="AlphaFoldDB" id="A0A645BNT0"/>
<evidence type="ECO:0000256" key="9">
    <source>
        <dbReference type="ARBA" id="ARBA00022840"/>
    </source>
</evidence>
<dbReference type="PANTHER" id="PTHR45528">
    <property type="entry name" value="SENSOR HISTIDINE KINASE CPXA"/>
    <property type="match status" value="1"/>
</dbReference>
<comment type="subcellular location">
    <subcellularLocation>
        <location evidence="2">Cell membrane</location>
        <topology evidence="2">Multi-pass membrane protein</topology>
    </subcellularLocation>
</comment>
<dbReference type="InterPro" id="IPR050398">
    <property type="entry name" value="HssS/ArlS-like"/>
</dbReference>
<evidence type="ECO:0000256" key="5">
    <source>
        <dbReference type="ARBA" id="ARBA00022553"/>
    </source>
</evidence>
<name>A0A645BNT0_9ZZZZ</name>
<gene>
    <name evidence="13" type="primary">sasA_284</name>
    <name evidence="13" type="ORF">SDC9_113689</name>
</gene>
<dbReference type="Pfam" id="PF02518">
    <property type="entry name" value="HATPase_c"/>
    <property type="match status" value="1"/>
</dbReference>
<protein>
    <recommendedName>
        <fullName evidence="3">histidine kinase</fullName>
        <ecNumber evidence="3">2.7.13.3</ecNumber>
    </recommendedName>
</protein>
<keyword evidence="8 13" id="KW-0418">Kinase</keyword>
<evidence type="ECO:0000256" key="1">
    <source>
        <dbReference type="ARBA" id="ARBA00000085"/>
    </source>
</evidence>
<keyword evidence="5" id="KW-0597">Phosphoprotein</keyword>
<evidence type="ECO:0000313" key="13">
    <source>
        <dbReference type="EMBL" id="MPM66778.1"/>
    </source>
</evidence>
<keyword evidence="7" id="KW-0547">Nucleotide-binding</keyword>
<evidence type="ECO:0000256" key="4">
    <source>
        <dbReference type="ARBA" id="ARBA00022475"/>
    </source>
</evidence>
<reference evidence="13" key="1">
    <citation type="submission" date="2019-08" db="EMBL/GenBank/DDBJ databases">
        <authorList>
            <person name="Kucharzyk K."/>
            <person name="Murdoch R.W."/>
            <person name="Higgins S."/>
            <person name="Loffler F."/>
        </authorList>
    </citation>
    <scope>NUCLEOTIDE SEQUENCE</scope>
</reference>
<evidence type="ECO:0000256" key="3">
    <source>
        <dbReference type="ARBA" id="ARBA00012438"/>
    </source>
</evidence>
<evidence type="ECO:0000256" key="6">
    <source>
        <dbReference type="ARBA" id="ARBA00022679"/>
    </source>
</evidence>
<sequence>MELIDLNKLIEQTLAELSDRMEKSGFMIKKNLPDGGAPIYGDGKKLYRVFLNLFDNALKYSMPGTRIFVAVHQDENKFTVRIQNTASYEMDFDESEIRERFVRGDKSRSTEGSGLGLSIAESFTKLCGGDFEIKTDGDQFTVILTFNRAE</sequence>
<comment type="caution">
    <text evidence="13">The sequence shown here is derived from an EMBL/GenBank/DDBJ whole genome shotgun (WGS) entry which is preliminary data.</text>
</comment>
<evidence type="ECO:0000256" key="7">
    <source>
        <dbReference type="ARBA" id="ARBA00022741"/>
    </source>
</evidence>
<evidence type="ECO:0000259" key="12">
    <source>
        <dbReference type="PROSITE" id="PS50109"/>
    </source>
</evidence>
<keyword evidence="11" id="KW-0472">Membrane</keyword>
<organism evidence="13">
    <name type="scientific">bioreactor metagenome</name>
    <dbReference type="NCBI Taxonomy" id="1076179"/>
    <lineage>
        <taxon>unclassified sequences</taxon>
        <taxon>metagenomes</taxon>
        <taxon>ecological metagenomes</taxon>
    </lineage>
</organism>